<dbReference type="PROSITE" id="PS51736">
    <property type="entry name" value="RECOMBINASES_3"/>
    <property type="match status" value="1"/>
</dbReference>
<evidence type="ECO:0000256" key="1">
    <source>
        <dbReference type="ARBA" id="ARBA00009913"/>
    </source>
</evidence>
<dbReference type="InterPro" id="IPR006119">
    <property type="entry name" value="Resolv_N"/>
</dbReference>
<name>A0A3E2B1A3_9FIRM</name>
<dbReference type="AlphaFoldDB" id="A0A3E2B1A3"/>
<comment type="caution">
    <text evidence="3">The sequence shown here is derived from an EMBL/GenBank/DDBJ whole genome shotgun (WGS) entry which is preliminary data.</text>
</comment>
<dbReference type="PANTHER" id="PTHR30461:SF26">
    <property type="entry name" value="RESOLVASE HOMOLOG YNEB"/>
    <property type="match status" value="1"/>
</dbReference>
<evidence type="ECO:0000313" key="3">
    <source>
        <dbReference type="EMBL" id="RFT05840.1"/>
    </source>
</evidence>
<evidence type="ECO:0000259" key="2">
    <source>
        <dbReference type="PROSITE" id="PS51736"/>
    </source>
</evidence>
<dbReference type="SUPFAM" id="SSF53041">
    <property type="entry name" value="Resolvase-like"/>
    <property type="match status" value="1"/>
</dbReference>
<reference evidence="3 4" key="1">
    <citation type="submission" date="2018-07" db="EMBL/GenBank/DDBJ databases">
        <title>GABA Modulating Bacteria of the Human Gut Microbiota.</title>
        <authorList>
            <person name="Strandwitz P."/>
            <person name="Kim K.H."/>
            <person name="Terekhova D."/>
            <person name="Liu J.K."/>
            <person name="Sharma A."/>
            <person name="Levering J."/>
            <person name="Mcdonald D."/>
            <person name="Dietrich D."/>
            <person name="Ramadhar T.R."/>
            <person name="Lekbua A."/>
            <person name="Mroue N."/>
            <person name="Liston C."/>
            <person name="Stewart E.J."/>
            <person name="Dubin M.J."/>
            <person name="Zengler K."/>
            <person name="Knight R."/>
            <person name="Gilbert J.A."/>
            <person name="Clardy J."/>
            <person name="Lewis K."/>
        </authorList>
    </citation>
    <scope>NUCLEOTIDE SEQUENCE [LARGE SCALE GENOMIC DNA]</scope>
    <source>
        <strain evidence="3 4">KLE1738</strain>
    </source>
</reference>
<dbReference type="GO" id="GO:0000150">
    <property type="term" value="F:DNA strand exchange activity"/>
    <property type="evidence" value="ECO:0007669"/>
    <property type="project" value="InterPro"/>
</dbReference>
<dbReference type="GeneID" id="97996155"/>
<dbReference type="CDD" id="cd03768">
    <property type="entry name" value="SR_ResInv"/>
    <property type="match status" value="1"/>
</dbReference>
<dbReference type="OrthoDB" id="9797501at2"/>
<dbReference type="Pfam" id="PF00239">
    <property type="entry name" value="Resolvase"/>
    <property type="match status" value="1"/>
</dbReference>
<gene>
    <name evidence="3" type="ORF">DV520_10450</name>
</gene>
<protein>
    <submittedName>
        <fullName evidence="3">Recombinase family protein</fullName>
    </submittedName>
</protein>
<keyword evidence="4" id="KW-1185">Reference proteome</keyword>
<dbReference type="PANTHER" id="PTHR30461">
    <property type="entry name" value="DNA-INVERTASE FROM LAMBDOID PROPHAGE"/>
    <property type="match status" value="1"/>
</dbReference>
<dbReference type="Gene3D" id="3.40.50.1390">
    <property type="entry name" value="Resolvase, N-terminal catalytic domain"/>
    <property type="match status" value="1"/>
</dbReference>
<organism evidence="3 4">
    <name type="scientific">Evtepia gabavorous</name>
    <dbReference type="NCBI Taxonomy" id="2211183"/>
    <lineage>
        <taxon>Bacteria</taxon>
        <taxon>Bacillati</taxon>
        <taxon>Bacillota</taxon>
        <taxon>Clostridia</taxon>
        <taxon>Eubacteriales</taxon>
        <taxon>Evtepia</taxon>
    </lineage>
</organism>
<dbReference type="SMART" id="SM00857">
    <property type="entry name" value="Resolvase"/>
    <property type="match status" value="1"/>
</dbReference>
<dbReference type="RefSeq" id="WP_021920824.1">
    <property type="nucleotide sequence ID" value="NZ_CAKXKJ010000001.1"/>
</dbReference>
<dbReference type="EMBL" id="QQRQ01000025">
    <property type="protein sequence ID" value="RFT05840.1"/>
    <property type="molecule type" value="Genomic_DNA"/>
</dbReference>
<sequence length="184" mass="21180">MIVGYIRMCTQAEDRDREKALHQWGAEKLYWEKDSSRSWVRPAYEEMAATLQPGDTVVVSEFRQLAGSARDVLILLHRLYSAKVEFASLRENFHTATGQGRETLRVLSALAEMEEERMLRRQKNVEKAKAAGRYKGRTPLAIDEEKFRAVCTRWRAGEMTAVAAMRLLGLKPNTFYRRVKDLGL</sequence>
<proteinExistence type="inferred from homology"/>
<dbReference type="GO" id="GO:0003677">
    <property type="term" value="F:DNA binding"/>
    <property type="evidence" value="ECO:0007669"/>
    <property type="project" value="InterPro"/>
</dbReference>
<comment type="similarity">
    <text evidence="1">Belongs to the site-specific recombinase resolvase family.</text>
</comment>
<feature type="domain" description="Resolvase/invertase-type recombinase catalytic" evidence="2">
    <location>
        <begin position="1"/>
        <end position="133"/>
    </location>
</feature>
<dbReference type="InterPro" id="IPR050639">
    <property type="entry name" value="SSR_resolvase"/>
</dbReference>
<dbReference type="InterPro" id="IPR036162">
    <property type="entry name" value="Resolvase-like_N_sf"/>
</dbReference>
<evidence type="ECO:0000313" key="4">
    <source>
        <dbReference type="Proteomes" id="UP000260649"/>
    </source>
</evidence>
<accession>A0A3E2B1A3</accession>
<dbReference type="Proteomes" id="UP000260649">
    <property type="component" value="Unassembled WGS sequence"/>
</dbReference>